<protein>
    <submittedName>
        <fullName evidence="1">Uncharacterized protein</fullName>
    </submittedName>
</protein>
<gene>
    <name evidence="1" type="ORF">B4127_2320</name>
</gene>
<name>A0AB34QWC6_BACPU</name>
<evidence type="ECO:0000313" key="2">
    <source>
        <dbReference type="Proteomes" id="UP000031978"/>
    </source>
</evidence>
<reference evidence="1 2" key="1">
    <citation type="submission" date="2014-12" db="EMBL/GenBank/DDBJ databases">
        <title>Draft Genome Sequences of Five Spore-Forming Food Isolates of Bacillus pumilus.</title>
        <authorList>
            <person name="de Jong A."/>
            <person name="van Heel A.J."/>
            <person name="Montalban-Lopez M."/>
            <person name="Krawczyk A.O."/>
            <person name="Berendsen E.M."/>
            <person name="Wells-Bennik M."/>
            <person name="Kuipers O.P."/>
        </authorList>
    </citation>
    <scope>NUCLEOTIDE SEQUENCE [LARGE SCALE GENOMIC DNA]</scope>
    <source>
        <strain evidence="1 2">B4127</strain>
    </source>
</reference>
<dbReference type="EMBL" id="JXCL01000029">
    <property type="protein sequence ID" value="KIL17055.1"/>
    <property type="molecule type" value="Genomic_DNA"/>
</dbReference>
<evidence type="ECO:0000313" key="1">
    <source>
        <dbReference type="EMBL" id="KIL17055.1"/>
    </source>
</evidence>
<sequence>MKHQELLIDVNFYQARNSLLEQAISKKEPKCETGSLHQVASEKK</sequence>
<proteinExistence type="predicted"/>
<organism evidence="1 2">
    <name type="scientific">Bacillus pumilus</name>
    <name type="common">Bacillus mesentericus</name>
    <dbReference type="NCBI Taxonomy" id="1408"/>
    <lineage>
        <taxon>Bacteria</taxon>
        <taxon>Bacillati</taxon>
        <taxon>Bacillota</taxon>
        <taxon>Bacilli</taxon>
        <taxon>Bacillales</taxon>
        <taxon>Bacillaceae</taxon>
        <taxon>Bacillus</taxon>
    </lineage>
</organism>
<dbReference type="Proteomes" id="UP000031978">
    <property type="component" value="Unassembled WGS sequence"/>
</dbReference>
<dbReference type="RefSeq" id="WP_258395125.1">
    <property type="nucleotide sequence ID" value="NZ_CANLYP010000001.1"/>
</dbReference>
<dbReference type="AlphaFoldDB" id="A0AB34QWC6"/>
<accession>A0AB34QWC6</accession>
<comment type="caution">
    <text evidence="1">The sequence shown here is derived from an EMBL/GenBank/DDBJ whole genome shotgun (WGS) entry which is preliminary data.</text>
</comment>